<dbReference type="Gene3D" id="1.10.287.130">
    <property type="match status" value="1"/>
</dbReference>
<dbReference type="SUPFAM" id="SSF47384">
    <property type="entry name" value="Homodimeric domain of signal transducing histidine kinase"/>
    <property type="match status" value="1"/>
</dbReference>
<feature type="transmembrane region" description="Helical" evidence="3">
    <location>
        <begin position="160"/>
        <end position="184"/>
    </location>
</feature>
<dbReference type="EC" id="2.7.13.3" evidence="2"/>
<feature type="transmembrane region" description="Helical" evidence="3">
    <location>
        <begin position="70"/>
        <end position="90"/>
    </location>
</feature>
<feature type="transmembrane region" description="Helical" evidence="3">
    <location>
        <begin position="263"/>
        <end position="283"/>
    </location>
</feature>
<feature type="transmembrane region" description="Helical" evidence="3">
    <location>
        <begin position="96"/>
        <end position="122"/>
    </location>
</feature>
<dbReference type="GO" id="GO:0000155">
    <property type="term" value="F:phosphorelay sensor kinase activity"/>
    <property type="evidence" value="ECO:0007669"/>
    <property type="project" value="InterPro"/>
</dbReference>
<keyword evidence="3" id="KW-0472">Membrane</keyword>
<evidence type="ECO:0000313" key="5">
    <source>
        <dbReference type="Proteomes" id="UP000287171"/>
    </source>
</evidence>
<dbReference type="Proteomes" id="UP000287171">
    <property type="component" value="Unassembled WGS sequence"/>
</dbReference>
<sequence length="880" mass="99456">MVVGRTAKRIVIALGFVVNMGLFLLNLSFFMSQMSSSSWVLWLRLGLSEFTALSFLAVGSLVWYYANNRLVAVLLFGFCFSLMGVFTVEMGAALDIFLFSLITSLLSILAASFLASMLLVFPDREKNAAFALRYLRIVVGISIVGGLAIVYYYLAGLPAIFRIVYAGSMFCLLSLCIFRIVIMYMQAPSDQRQRYLILFGGTILPIALTLIVTIVPVLFGLKGVPGEVSSVGFVLIPLSLAYVILRYQILIMDSYLFQQISRLTWMFTLVSLMYLILVLTQIWPELISFSSFAPLTFLYCLCGIAMRPVANILTERIFYPRQQYVSKHLGSDSSWGELFEVEEVSQVIMHELARKLETLQIVLFILDEKQGRYVVSPAQLSDHQRYLLDILHRQVVDIEQAIPIEHKIIRAFQQKQTPQFLSQMLSQEQNPPLSHYLSSPHDPQEILLAPFVVYQKMLGLLVLGSRDQPYAGTDFEMIMGLLQTYAAQLHIALHMKKSNQLNSLLNQLYSVTSSLALSSTDQASASMNMAVDEILDLYASIAAQAIAGRAEIWLMDQDHQYLSRQAQAGIGLGIPVDRLPMSDVDWMPLYTSPSLKEAQPVLSALPETISPHSFVRLPLTRRQKSQRFGILFLFYTFPYIISPQEERIFAVYANQCAAAVELAEHMQEIQSMYARQHMLGELKDRFLAMAGYELIAPLQQMQRYIDLLADPALSMEQRSSLLANSLAASDLFLWKIEQLLDAARDRSALVMQPILLAPCVEQIVKRYLQAYPEAVPPHIEITANATILVDELRFSHILSRLLIDMFSPQWSITLSSYPKEAEQKLELVLHFHPGEYSSHFPLFEKLLDEMECTFQVQISHGIAIMQIPLAGAYTKKRHIS</sequence>
<keyword evidence="3" id="KW-1133">Transmembrane helix</keyword>
<feature type="transmembrane region" description="Helical" evidence="3">
    <location>
        <begin position="42"/>
        <end position="63"/>
    </location>
</feature>
<feature type="transmembrane region" description="Helical" evidence="3">
    <location>
        <begin position="12"/>
        <end position="30"/>
    </location>
</feature>
<dbReference type="AlphaFoldDB" id="A0A402BFN0"/>
<evidence type="ECO:0000256" key="1">
    <source>
        <dbReference type="ARBA" id="ARBA00000085"/>
    </source>
</evidence>
<evidence type="ECO:0000256" key="2">
    <source>
        <dbReference type="ARBA" id="ARBA00012438"/>
    </source>
</evidence>
<keyword evidence="5" id="KW-1185">Reference proteome</keyword>
<evidence type="ECO:0000256" key="3">
    <source>
        <dbReference type="SAM" id="Phobius"/>
    </source>
</evidence>
<organism evidence="4 5">
    <name type="scientific">Dictyobacter alpinus</name>
    <dbReference type="NCBI Taxonomy" id="2014873"/>
    <lineage>
        <taxon>Bacteria</taxon>
        <taxon>Bacillati</taxon>
        <taxon>Chloroflexota</taxon>
        <taxon>Ktedonobacteria</taxon>
        <taxon>Ktedonobacterales</taxon>
        <taxon>Dictyobacteraceae</taxon>
        <taxon>Dictyobacter</taxon>
    </lineage>
</organism>
<dbReference type="InterPro" id="IPR036097">
    <property type="entry name" value="HisK_dim/P_sf"/>
</dbReference>
<gene>
    <name evidence="4" type="ORF">KDA_56790</name>
</gene>
<dbReference type="EMBL" id="BIFT01000002">
    <property type="protein sequence ID" value="GCE30195.1"/>
    <property type="molecule type" value="Genomic_DNA"/>
</dbReference>
<comment type="catalytic activity">
    <reaction evidence="1">
        <text>ATP + protein L-histidine = ADP + protein N-phospho-L-histidine.</text>
        <dbReference type="EC" id="2.7.13.3"/>
    </reaction>
</comment>
<dbReference type="InterPro" id="IPR029016">
    <property type="entry name" value="GAF-like_dom_sf"/>
</dbReference>
<feature type="transmembrane region" description="Helical" evidence="3">
    <location>
        <begin position="196"/>
        <end position="219"/>
    </location>
</feature>
<name>A0A402BFN0_9CHLR</name>
<dbReference type="SUPFAM" id="SSF55781">
    <property type="entry name" value="GAF domain-like"/>
    <property type="match status" value="2"/>
</dbReference>
<accession>A0A402BFN0</accession>
<evidence type="ECO:0000313" key="4">
    <source>
        <dbReference type="EMBL" id="GCE30195.1"/>
    </source>
</evidence>
<reference evidence="5" key="1">
    <citation type="submission" date="2018-12" db="EMBL/GenBank/DDBJ databases">
        <title>Tengunoibacter tsumagoiensis gen. nov., sp. nov., Dictyobacter kobayashii sp. nov., D. alpinus sp. nov., and D. joshuensis sp. nov. and description of Dictyobacteraceae fam. nov. within the order Ktedonobacterales isolated from Tengu-no-mugimeshi.</title>
        <authorList>
            <person name="Wang C.M."/>
            <person name="Zheng Y."/>
            <person name="Sakai Y."/>
            <person name="Toyoda A."/>
            <person name="Minakuchi Y."/>
            <person name="Abe K."/>
            <person name="Yokota A."/>
            <person name="Yabe S."/>
        </authorList>
    </citation>
    <scope>NUCLEOTIDE SEQUENCE [LARGE SCALE GENOMIC DNA]</scope>
    <source>
        <strain evidence="5">Uno16</strain>
    </source>
</reference>
<proteinExistence type="predicted"/>
<keyword evidence="3" id="KW-0812">Transmembrane</keyword>
<protein>
    <recommendedName>
        <fullName evidence="2">histidine kinase</fullName>
        <ecNumber evidence="2">2.7.13.3</ecNumber>
    </recommendedName>
</protein>
<feature type="transmembrane region" description="Helical" evidence="3">
    <location>
        <begin position="134"/>
        <end position="154"/>
    </location>
</feature>
<dbReference type="Gene3D" id="3.30.450.40">
    <property type="match status" value="1"/>
</dbReference>
<feature type="transmembrane region" description="Helical" evidence="3">
    <location>
        <begin position="231"/>
        <end position="251"/>
    </location>
</feature>
<comment type="caution">
    <text evidence="4">The sequence shown here is derived from an EMBL/GenBank/DDBJ whole genome shotgun (WGS) entry which is preliminary data.</text>
</comment>